<evidence type="ECO:0000256" key="4">
    <source>
        <dbReference type="ARBA" id="ARBA00022884"/>
    </source>
</evidence>
<evidence type="ECO:0000256" key="1">
    <source>
        <dbReference type="ARBA" id="ARBA00004123"/>
    </source>
</evidence>
<protein>
    <recommendedName>
        <fullName evidence="8">Eukaryotic translation initiation factor 3 subunit A</fullName>
        <shortName evidence="8">eIF3a</shortName>
    </recommendedName>
    <alternativeName>
        <fullName evidence="8">Eukaryotic translation initiation factor 3 subunit 10</fullName>
    </alternativeName>
</protein>
<comment type="subunit">
    <text evidence="8">Component of the eukaryotic translation initiation factor 3 (eIF-3) complex.</text>
</comment>
<keyword evidence="3 8" id="KW-0396">Initiation factor</keyword>
<keyword evidence="4 8" id="KW-0694">RNA-binding</keyword>
<keyword evidence="7" id="KW-0539">Nucleus</keyword>
<feature type="compositionally biased region" description="Basic and acidic residues" evidence="9">
    <location>
        <begin position="995"/>
        <end position="1072"/>
    </location>
</feature>
<keyword evidence="6" id="KW-0804">Transcription</keyword>
<keyword evidence="2 8" id="KW-0963">Cytoplasm</keyword>
<proteinExistence type="inferred from homology"/>
<dbReference type="Proteomes" id="UP001148838">
    <property type="component" value="Unassembled WGS sequence"/>
</dbReference>
<dbReference type="Pfam" id="PF22591">
    <property type="entry name" value="eIF3a_PCI_TPR-like"/>
    <property type="match status" value="1"/>
</dbReference>
<name>A0ABQ8S1Q5_PERAM</name>
<feature type="domain" description="PCI" evidence="10">
    <location>
        <begin position="412"/>
        <end position="593"/>
    </location>
</feature>
<feature type="region of interest" description="Disordered" evidence="9">
    <location>
        <begin position="721"/>
        <end position="782"/>
    </location>
</feature>
<dbReference type="InterPro" id="IPR000717">
    <property type="entry name" value="PCI_dom"/>
</dbReference>
<evidence type="ECO:0000256" key="3">
    <source>
        <dbReference type="ARBA" id="ARBA00022540"/>
    </source>
</evidence>
<dbReference type="Gene3D" id="2.30.18.10">
    <property type="entry name" value="Transcription factor IIA (TFIIA), beta-barrel domain"/>
    <property type="match status" value="1"/>
</dbReference>
<dbReference type="Gene3D" id="1.25.40.860">
    <property type="match status" value="2"/>
</dbReference>
<dbReference type="CDD" id="cd10014">
    <property type="entry name" value="TFIIA_gamma_C"/>
    <property type="match status" value="1"/>
</dbReference>
<evidence type="ECO:0000256" key="5">
    <source>
        <dbReference type="ARBA" id="ARBA00022917"/>
    </source>
</evidence>
<dbReference type="EMBL" id="JAJSOF020000037">
    <property type="protein sequence ID" value="KAJ4427944.1"/>
    <property type="molecule type" value="Genomic_DNA"/>
</dbReference>
<comment type="similarity">
    <text evidence="8">Belongs to the eIF-3 subunit A family.</text>
</comment>
<feature type="compositionally biased region" description="Basic and acidic residues" evidence="9">
    <location>
        <begin position="1151"/>
        <end position="1250"/>
    </location>
</feature>
<keyword evidence="12" id="KW-1185">Reference proteome</keyword>
<dbReference type="SMART" id="SM00088">
    <property type="entry name" value="PINT"/>
    <property type="match status" value="1"/>
</dbReference>
<feature type="compositionally biased region" description="Basic and acidic residues" evidence="9">
    <location>
        <begin position="1133"/>
        <end position="1144"/>
    </location>
</feature>
<feature type="compositionally biased region" description="Basic and acidic residues" evidence="9">
    <location>
        <begin position="1095"/>
        <end position="1120"/>
    </location>
</feature>
<dbReference type="HAMAP" id="MF_03000">
    <property type="entry name" value="eIF3a"/>
    <property type="match status" value="1"/>
</dbReference>
<feature type="region of interest" description="Disordered" evidence="9">
    <location>
        <begin position="995"/>
        <end position="1324"/>
    </location>
</feature>
<evidence type="ECO:0000256" key="8">
    <source>
        <dbReference type="HAMAP-Rule" id="MF_03000"/>
    </source>
</evidence>
<dbReference type="InterPro" id="IPR015871">
    <property type="entry name" value="TFIIA_gsu_C"/>
</dbReference>
<dbReference type="Pfam" id="PF02751">
    <property type="entry name" value="TFIIA_gamma_C"/>
    <property type="match status" value="1"/>
</dbReference>
<gene>
    <name evidence="11" type="ORF">ANN_23955</name>
</gene>
<dbReference type="InterPro" id="IPR027512">
    <property type="entry name" value="EIF3A"/>
</dbReference>
<evidence type="ECO:0000313" key="12">
    <source>
        <dbReference type="Proteomes" id="UP001148838"/>
    </source>
</evidence>
<feature type="compositionally biased region" description="Polar residues" evidence="9">
    <location>
        <begin position="1251"/>
        <end position="1260"/>
    </location>
</feature>
<dbReference type="Gene3D" id="1.10.287.190">
    <property type="entry name" value="Transcription factor IIA gamma subunit, alpha-helical domain"/>
    <property type="match status" value="1"/>
</dbReference>
<dbReference type="InterPro" id="IPR009088">
    <property type="entry name" value="TFIIA_b-brl"/>
</dbReference>
<evidence type="ECO:0000259" key="10">
    <source>
        <dbReference type="PROSITE" id="PS50250"/>
    </source>
</evidence>
<feature type="compositionally biased region" description="Polar residues" evidence="9">
    <location>
        <begin position="751"/>
        <end position="766"/>
    </location>
</feature>
<reference evidence="11 12" key="1">
    <citation type="journal article" date="2022" name="Allergy">
        <title>Genome assembly and annotation of Periplaneta americana reveal a comprehensive cockroach allergen profile.</title>
        <authorList>
            <person name="Wang L."/>
            <person name="Xiong Q."/>
            <person name="Saelim N."/>
            <person name="Wang L."/>
            <person name="Nong W."/>
            <person name="Wan A.T."/>
            <person name="Shi M."/>
            <person name="Liu X."/>
            <person name="Cao Q."/>
            <person name="Hui J.H.L."/>
            <person name="Sookrung N."/>
            <person name="Leung T.F."/>
            <person name="Tungtrongchitr A."/>
            <person name="Tsui S.K.W."/>
        </authorList>
    </citation>
    <scope>NUCLEOTIDE SEQUENCE [LARGE SCALE GENOMIC DNA]</scope>
    <source>
        <strain evidence="11">PWHHKU_190912</strain>
    </source>
</reference>
<evidence type="ECO:0000256" key="9">
    <source>
        <dbReference type="SAM" id="MobiDB-lite"/>
    </source>
</evidence>
<dbReference type="PANTHER" id="PTHR14005">
    <property type="entry name" value="EUKARYOTIC TRANSLATION INITIATION FACTOR 3, THETA SUBUNIT"/>
    <property type="match status" value="1"/>
</dbReference>
<dbReference type="PROSITE" id="PS50250">
    <property type="entry name" value="PCI"/>
    <property type="match status" value="1"/>
</dbReference>
<keyword evidence="5 8" id="KW-0648">Protein biosynthesis</keyword>
<evidence type="ECO:0000256" key="6">
    <source>
        <dbReference type="ARBA" id="ARBA00023163"/>
    </source>
</evidence>
<dbReference type="Gene3D" id="4.10.860.10">
    <property type="entry name" value="UVR domain"/>
    <property type="match status" value="1"/>
</dbReference>
<dbReference type="InterPro" id="IPR054711">
    <property type="entry name" value="eIF3a_PCI_TPR-like"/>
</dbReference>
<dbReference type="Pfam" id="PF01399">
    <property type="entry name" value="PCI"/>
    <property type="match status" value="1"/>
</dbReference>
<dbReference type="Pfam" id="PF02268">
    <property type="entry name" value="TFIIA_gamma_N"/>
    <property type="match status" value="1"/>
</dbReference>
<dbReference type="SUPFAM" id="SSF47396">
    <property type="entry name" value="Transcription factor IIA (TFIIA), alpha-helical domain"/>
    <property type="match status" value="1"/>
</dbReference>
<dbReference type="InterPro" id="IPR009083">
    <property type="entry name" value="TFIIA_a-hlx"/>
</dbReference>
<comment type="caution">
    <text evidence="11">The sequence shown here is derived from an EMBL/GenBank/DDBJ whole genome shotgun (WGS) entry which is preliminary data.</text>
</comment>
<evidence type="ECO:0000256" key="7">
    <source>
        <dbReference type="ARBA" id="ARBA00023242"/>
    </source>
</evidence>
<organism evidence="11 12">
    <name type="scientific">Periplaneta americana</name>
    <name type="common">American cockroach</name>
    <name type="synonym">Blatta americana</name>
    <dbReference type="NCBI Taxonomy" id="6978"/>
    <lineage>
        <taxon>Eukaryota</taxon>
        <taxon>Metazoa</taxon>
        <taxon>Ecdysozoa</taxon>
        <taxon>Arthropoda</taxon>
        <taxon>Hexapoda</taxon>
        <taxon>Insecta</taxon>
        <taxon>Pterygota</taxon>
        <taxon>Neoptera</taxon>
        <taxon>Polyneoptera</taxon>
        <taxon>Dictyoptera</taxon>
        <taxon>Blattodea</taxon>
        <taxon>Blattoidea</taxon>
        <taxon>Blattidae</taxon>
        <taxon>Blattinae</taxon>
        <taxon>Periplaneta</taxon>
    </lineage>
</organism>
<evidence type="ECO:0000313" key="11">
    <source>
        <dbReference type="EMBL" id="KAJ4427944.1"/>
    </source>
</evidence>
<feature type="compositionally biased region" description="Basic and acidic residues" evidence="9">
    <location>
        <begin position="1303"/>
        <end position="1319"/>
    </location>
</feature>
<sequence>MSYQLYRNTTLGNTLQESLDELIQYGQITPQLAIKVLLQFDKSINTALATRVKSRLTFKAGKLNTYRFCDNVWTFMLNDVEFREVQEVAKVDKVKIVACDGKSKWLFVFISEFIEVGKPARALDTLYEVFRNKKWAYSWSESVLEPIMFKYLDLCVELKKSHIAKEGLFQYRNMFQSVNVSSLENVIRGYLRTAEERTESAREQSQQAVIDIDDLDMLATPESILLSAVSGEDAQDRSDRTILTPWVKFLWESYCQCLELLRTNAHVETLYHDIARMAFSFCLKYNRKTEFRKLCDKLRKHLEDISKLPAQTANVSIQKPETQQLNLDTRLVQLDSAIQMELWQEAYKAIEDIHGLMNLSKKLPVPKTMANYYQKLAMVFWKAGNYLFHAAALFKLFQLSKEMKKNITPEELQRMACRVLLATLSIPLPSAHPEFDRFIETDKSPLEKAQRLAILLGLSQPPTRASLLKDIVRVNVVSLASSRLQDLYAWLEVEFHPLQLCSRVHSVVEELQADEGSPLQQYVPALQDVTLVRLIRQVSQVYQTIEISRLLELARFASAFHLERLLVDCVRHNDMQIRIDHGASCIHFGMDLSESQREDKPEGPTLQSMPSEQVRNQLVNMATVLHRAMATINPHKKRLEREKLRAQMVMHYHETKALEHQRILARHKIIEDRKEYLERLNIVRDRYQHLFSFTPSSLRLKEEGVKLNKCWYPVLNRTDKKPLQQKDGTQNGSSEQSGADRSDNRPRPASRTINTLAQPDTGSVASVKNIAGEPFKCREEEEARRQEEQVRLQQLQEQKRLELEREERERKRQENEIQQIKDRHLKEKMQQISQTSHGQKILKKLNEDDIKDAEQIAAREAEELQKERRELLQKLKSQEKKVDYFERAKRLEEIPLLQQAFEEKQVQDRKFWEQLEAERIQEAVAEREVAVQHRERLARMKTDKDVFLEKLKSERRTVYLEKLKEFEKMLDEERKKRLAERKVRRKEERRAKWLKEREEEEERKREEELRLQKEEARRKQEEEEQRKRQQKELEEEQYRKRKEMLDLQAEKAKKREQEVEEKNRLEEERERASVGNWRRNVGGGGSVPLPPTQLRSERDVNNRDTTDSPRNNDRPMDWRSKGSTPTQAPPPVSREETPRPKQEPWRPPVSRLRESDSKSSDTWRRGGDADRDSKEKNDRERDSRGEPREREMKDRDMRNSRERGGFERERERGGYDRERGFDRYERDRDRDRDRGGYDRDRAFDRERDRGSSNSFMTTNVWRDERRTAPPMTRKDDRGMGGGSDWRKETSERRSTDSSGPRRGLVDDRRRMDDHGRGERNLGPVLFPTYRCNLSATVLLQPEDRSSHLVRMP</sequence>
<dbReference type="InterPro" id="IPR015872">
    <property type="entry name" value="TFIIA_gsu_N"/>
</dbReference>
<feature type="region of interest" description="Disordered" evidence="9">
    <location>
        <begin position="803"/>
        <end position="823"/>
    </location>
</feature>
<dbReference type="SUPFAM" id="SSF50784">
    <property type="entry name" value="Transcription factor IIA (TFIIA), beta-barrel domain"/>
    <property type="match status" value="1"/>
</dbReference>
<feature type="compositionally biased region" description="Polar residues" evidence="9">
    <location>
        <begin position="726"/>
        <end position="737"/>
    </location>
</feature>
<comment type="function">
    <text evidence="8">RNA-binding component of the eukaryotic translation initiation factor 3 (eIF-3) complex, which is involved in protein synthesis of a specialized repertoire of mRNAs and, together with other initiation factors, stimulates binding of mRNA and methionyl-tRNAi to the 40S ribosome. The eIF-3 complex specifically targets and initiates translation of a subset of mRNAs involved in cell proliferation.</text>
</comment>
<accession>A0ABQ8S1Q5</accession>
<comment type="subcellular location">
    <subcellularLocation>
        <location evidence="8">Cytoplasm</location>
    </subcellularLocation>
    <subcellularLocation>
        <location evidence="1">Nucleus</location>
    </subcellularLocation>
</comment>
<dbReference type="PANTHER" id="PTHR14005:SF0">
    <property type="entry name" value="EUKARYOTIC TRANSLATION INITIATION FACTOR 3 SUBUNIT A"/>
    <property type="match status" value="1"/>
</dbReference>
<dbReference type="CDD" id="cd10145">
    <property type="entry name" value="TFIIA_gamma_N"/>
    <property type="match status" value="1"/>
</dbReference>
<evidence type="ECO:0000256" key="2">
    <source>
        <dbReference type="ARBA" id="ARBA00022490"/>
    </source>
</evidence>
<feature type="compositionally biased region" description="Basic and acidic residues" evidence="9">
    <location>
        <begin position="1261"/>
        <end position="1295"/>
    </location>
</feature>